<feature type="transmembrane region" description="Helical" evidence="2">
    <location>
        <begin position="40"/>
        <end position="57"/>
    </location>
</feature>
<feature type="transmembrane region" description="Helical" evidence="2">
    <location>
        <begin position="211"/>
        <end position="232"/>
    </location>
</feature>
<evidence type="ECO:0000313" key="4">
    <source>
        <dbReference type="Proteomes" id="UP000006415"/>
    </source>
</evidence>
<feature type="transmembrane region" description="Helical" evidence="2">
    <location>
        <begin position="239"/>
        <end position="261"/>
    </location>
</feature>
<dbReference type="Pfam" id="PF05857">
    <property type="entry name" value="TraX"/>
    <property type="match status" value="2"/>
</dbReference>
<reference evidence="3 4" key="1">
    <citation type="submission" date="2012-01" db="EMBL/GenBank/DDBJ databases">
        <title>The Genome Sequence of Scardovia wiggsiae F0424.</title>
        <authorList>
            <consortium name="The Broad Institute Genome Sequencing Platform"/>
            <person name="Earl A."/>
            <person name="Ward D."/>
            <person name="Feldgarden M."/>
            <person name="Gevers D."/>
            <person name="Izard J."/>
            <person name="Ganesan A."/>
            <person name="Baranova O.V."/>
            <person name="Blanton J.M."/>
            <person name="Tanner A.C."/>
            <person name="Mathney J."/>
            <person name="Dewhirst F.E."/>
            <person name="Young S.K."/>
            <person name="Zeng Q."/>
            <person name="Gargeya S."/>
            <person name="Fitzgerald M."/>
            <person name="Haas B."/>
            <person name="Abouelleil A."/>
            <person name="Alvarado L."/>
            <person name="Arachchi H.M."/>
            <person name="Berlin A."/>
            <person name="Chapman S.B."/>
            <person name="Gearin G."/>
            <person name="Goldberg J."/>
            <person name="Griggs A."/>
            <person name="Gujja S."/>
            <person name="Hansen M."/>
            <person name="Heiman D."/>
            <person name="Howarth C."/>
            <person name="Larimer J."/>
            <person name="Lui A."/>
            <person name="MacDonald P.J.P."/>
            <person name="McCowen C."/>
            <person name="Montmayeur A."/>
            <person name="Murphy C."/>
            <person name="Neiman D."/>
            <person name="Pearson M."/>
            <person name="Priest M."/>
            <person name="Roberts A."/>
            <person name="Saif S."/>
            <person name="Shea T."/>
            <person name="Sisk P."/>
            <person name="Stolte C."/>
            <person name="Sykes S."/>
            <person name="Wortman J."/>
            <person name="Nusbaum C."/>
            <person name="Birren B."/>
        </authorList>
    </citation>
    <scope>NUCLEOTIDE SEQUENCE [LARGE SCALE GENOMIC DNA]</scope>
    <source>
        <strain evidence="3 4">F0424</strain>
    </source>
</reference>
<feature type="transmembrane region" description="Helical" evidence="2">
    <location>
        <begin position="69"/>
        <end position="87"/>
    </location>
</feature>
<name>J0DE89_9BIFI</name>
<dbReference type="OrthoDB" id="81897at2"/>
<dbReference type="Proteomes" id="UP000006415">
    <property type="component" value="Unassembled WGS sequence"/>
</dbReference>
<dbReference type="RefSeq" id="WP_007148136.1">
    <property type="nucleotide sequence ID" value="NZ_AKCI01000001.1"/>
</dbReference>
<organism evidence="3 4">
    <name type="scientific">Scardovia wiggsiae F0424</name>
    <dbReference type="NCBI Taxonomy" id="857290"/>
    <lineage>
        <taxon>Bacteria</taxon>
        <taxon>Bacillati</taxon>
        <taxon>Actinomycetota</taxon>
        <taxon>Actinomycetes</taxon>
        <taxon>Bifidobacteriales</taxon>
        <taxon>Bifidobacteriaceae</taxon>
        <taxon>Scardovia</taxon>
    </lineage>
</organism>
<evidence type="ECO:0000313" key="3">
    <source>
        <dbReference type="EMBL" id="EJD64578.1"/>
    </source>
</evidence>
<dbReference type="HOGENOM" id="CLU_914963_0_0_11"/>
<dbReference type="eggNOG" id="ENOG5030K1G">
    <property type="taxonomic scope" value="Bacteria"/>
</dbReference>
<proteinExistence type="predicted"/>
<evidence type="ECO:0008006" key="5">
    <source>
        <dbReference type="Google" id="ProtNLM"/>
    </source>
</evidence>
<sequence>MSWKIGTARFGYSATVLKWIALITMTADHIGFILFPQATALRVIGRIAMPVFAYLIAEGCRYSRHKLRYFLTVLGTGAVCSVAAYYAAGGTLYQNILITFALSIATICSLQHLIDSVGGGTLGSIRRGTTYRSTKGSRGHRQDSGSSTVEDSEASIGLSTENIQRGFEGNTAEDAPGSAMRLPVLLSAAWFLGMIAVDGVLGFPAPFLSRIGFSVDYGFMGILLPVFVYAVPNRRLWKWLALAAGICLLTAQMRWLEAYAFLALPFVALYNGERGRYPMKYFFYLYYPAHIACITGISMLISQY</sequence>
<keyword evidence="2" id="KW-0472">Membrane</keyword>
<dbReference type="AlphaFoldDB" id="J0DE89"/>
<feature type="transmembrane region" description="Helical" evidence="2">
    <location>
        <begin position="12"/>
        <end position="34"/>
    </location>
</feature>
<evidence type="ECO:0000256" key="1">
    <source>
        <dbReference type="SAM" id="MobiDB-lite"/>
    </source>
</evidence>
<keyword evidence="2" id="KW-0812">Transmembrane</keyword>
<keyword evidence="2" id="KW-1133">Transmembrane helix</keyword>
<keyword evidence="4" id="KW-1185">Reference proteome</keyword>
<dbReference type="EMBL" id="AGZS01000006">
    <property type="protein sequence ID" value="EJD64578.1"/>
    <property type="molecule type" value="Genomic_DNA"/>
</dbReference>
<evidence type="ECO:0000256" key="2">
    <source>
        <dbReference type="SAM" id="Phobius"/>
    </source>
</evidence>
<dbReference type="InterPro" id="IPR008875">
    <property type="entry name" value="TraX"/>
</dbReference>
<feature type="region of interest" description="Disordered" evidence="1">
    <location>
        <begin position="128"/>
        <end position="154"/>
    </location>
</feature>
<dbReference type="STRING" id="857290.HMPREF9156_01073"/>
<comment type="caution">
    <text evidence="3">The sequence shown here is derived from an EMBL/GenBank/DDBJ whole genome shotgun (WGS) entry which is preliminary data.</text>
</comment>
<accession>J0DE89</accession>
<feature type="transmembrane region" description="Helical" evidence="2">
    <location>
        <begin position="184"/>
        <end position="205"/>
    </location>
</feature>
<protein>
    <recommendedName>
        <fullName evidence="5">TraX protein</fullName>
    </recommendedName>
</protein>
<gene>
    <name evidence="3" type="ORF">HMPREF9156_01073</name>
</gene>
<feature type="transmembrane region" description="Helical" evidence="2">
    <location>
        <begin position="281"/>
        <end position="301"/>
    </location>
</feature>